<dbReference type="RefSeq" id="WP_122964430.1">
    <property type="nucleotide sequence ID" value="NZ_BJMH01000008.1"/>
</dbReference>
<keyword evidence="1" id="KW-1133">Transmembrane helix</keyword>
<organism evidence="2 3">
    <name type="scientific">Brevibacillus parabrevis</name>
    <dbReference type="NCBI Taxonomy" id="54914"/>
    <lineage>
        <taxon>Bacteria</taxon>
        <taxon>Bacillati</taxon>
        <taxon>Bacillota</taxon>
        <taxon>Bacilli</taxon>
        <taxon>Bacillales</taxon>
        <taxon>Paenibacillaceae</taxon>
        <taxon>Brevibacillus</taxon>
    </lineage>
</organism>
<gene>
    <name evidence="2" type="ORF">BPA01_21660</name>
</gene>
<keyword evidence="1" id="KW-0812">Transmembrane</keyword>
<proteinExistence type="predicted"/>
<evidence type="ECO:0000313" key="3">
    <source>
        <dbReference type="Proteomes" id="UP000316882"/>
    </source>
</evidence>
<accession>A0A4Y3PKS8</accession>
<comment type="caution">
    <text evidence="2">The sequence shown here is derived from an EMBL/GenBank/DDBJ whole genome shotgun (WGS) entry which is preliminary data.</text>
</comment>
<protein>
    <submittedName>
        <fullName evidence="2">Uncharacterized protein</fullName>
    </submittedName>
</protein>
<evidence type="ECO:0000313" key="2">
    <source>
        <dbReference type="EMBL" id="GEB32586.1"/>
    </source>
</evidence>
<name>A0A4Y3PKS8_BREPA</name>
<evidence type="ECO:0000256" key="1">
    <source>
        <dbReference type="SAM" id="Phobius"/>
    </source>
</evidence>
<dbReference type="GeneID" id="87611432"/>
<keyword evidence="3" id="KW-1185">Reference proteome</keyword>
<dbReference type="STRING" id="54914.AV540_07005"/>
<reference evidence="2 3" key="1">
    <citation type="submission" date="2019-06" db="EMBL/GenBank/DDBJ databases">
        <title>Whole genome shotgun sequence of Brevibacillus parabrevis NBRC 12334.</title>
        <authorList>
            <person name="Hosoyama A."/>
            <person name="Uohara A."/>
            <person name="Ohji S."/>
            <person name="Ichikawa N."/>
        </authorList>
    </citation>
    <scope>NUCLEOTIDE SEQUENCE [LARGE SCALE GENOMIC DNA]</scope>
    <source>
        <strain evidence="2 3">NBRC 12334</strain>
    </source>
</reference>
<feature type="transmembrane region" description="Helical" evidence="1">
    <location>
        <begin position="23"/>
        <end position="41"/>
    </location>
</feature>
<keyword evidence="1" id="KW-0472">Membrane</keyword>
<dbReference type="Proteomes" id="UP000316882">
    <property type="component" value="Unassembled WGS sequence"/>
</dbReference>
<dbReference type="EMBL" id="BJMH01000008">
    <property type="protein sequence ID" value="GEB32586.1"/>
    <property type="molecule type" value="Genomic_DNA"/>
</dbReference>
<sequence length="60" mass="6529">MNKVEMLVEGVDPMLTPCIFKRGLVWILFFVLSLVVIPFFSDEGQTPPANPPAANAAAQP</sequence>
<dbReference type="AlphaFoldDB" id="A0A4Y3PKS8"/>